<evidence type="ECO:0000256" key="1">
    <source>
        <dbReference type="SAM" id="MobiDB-lite"/>
    </source>
</evidence>
<sequence length="130" mass="14091">MDSKVEAAQKGVKKRSLTESGMNEHENCVGLDLELKLSLAGSSSGNLSNALKSTTSRTLLPSSSSSHKVYLPSLLGINGNHEPTPLIATGCPHCLYYVMISEADPKCPNCKSYNLIDMFQENPTKKMRTC</sequence>
<dbReference type="AlphaFoldDB" id="A0A0B2NUT6"/>
<dbReference type="PANTHER" id="PTHR33177:SF74">
    <property type="entry name" value="PROTEIN GL2-INTERACTING REPRESSOR 1"/>
    <property type="match status" value="1"/>
</dbReference>
<evidence type="ECO:0000259" key="2">
    <source>
        <dbReference type="Pfam" id="PF24747"/>
    </source>
</evidence>
<dbReference type="InterPro" id="IPR055281">
    <property type="entry name" value="GIR1-2/SIED1"/>
</dbReference>
<evidence type="ECO:0000313" key="3">
    <source>
        <dbReference type="EMBL" id="KHM99017.1"/>
    </source>
</evidence>
<feature type="domain" description="GIR1-like zinc ribbon" evidence="2">
    <location>
        <begin position="86"/>
        <end position="120"/>
    </location>
</feature>
<dbReference type="Proteomes" id="UP000289340">
    <property type="component" value="Chromosome 20"/>
</dbReference>
<reference evidence="4 5" key="2">
    <citation type="submission" date="2018-09" db="EMBL/GenBank/DDBJ databases">
        <title>A high-quality reference genome of wild soybean provides a powerful tool to mine soybean genomes.</title>
        <authorList>
            <person name="Xie M."/>
            <person name="Chung C.Y.L."/>
            <person name="Li M.-W."/>
            <person name="Wong F.-L."/>
            <person name="Chan T.-F."/>
            <person name="Lam H.-M."/>
        </authorList>
    </citation>
    <scope>NUCLEOTIDE SEQUENCE [LARGE SCALE GENOMIC DNA]</scope>
    <source>
        <strain evidence="5">cv. W05</strain>
        <tissue evidence="4">Hypocotyl of etiolated seedlings</tissue>
    </source>
</reference>
<dbReference type="Pfam" id="PF24747">
    <property type="entry name" value="Zn-ribbon_GIR1"/>
    <property type="match status" value="1"/>
</dbReference>
<proteinExistence type="predicted"/>
<reference evidence="3" key="1">
    <citation type="submission" date="2014-07" db="EMBL/GenBank/DDBJ databases">
        <title>Identification of a novel salt tolerance gene in wild soybean by whole-genome sequencing.</title>
        <authorList>
            <person name="Lam H.-M."/>
            <person name="Qi X."/>
            <person name="Li M.-W."/>
            <person name="Liu X."/>
            <person name="Xie M."/>
            <person name="Ni M."/>
            <person name="Xu X."/>
        </authorList>
    </citation>
    <scope>NUCLEOTIDE SEQUENCE [LARGE SCALE GENOMIC DNA]</scope>
    <source>
        <tissue evidence="3">Root</tissue>
    </source>
</reference>
<dbReference type="InterPro" id="IPR056440">
    <property type="entry name" value="Zn-ribbon_GIR1"/>
</dbReference>
<protein>
    <recommendedName>
        <fullName evidence="2">GIR1-like zinc ribbon domain-containing protein</fullName>
    </recommendedName>
</protein>
<evidence type="ECO:0000313" key="4">
    <source>
        <dbReference type="EMBL" id="RZB41862.1"/>
    </source>
</evidence>
<dbReference type="EMBL" id="QZWG01000020">
    <property type="protein sequence ID" value="RZB41862.1"/>
    <property type="molecule type" value="Genomic_DNA"/>
</dbReference>
<keyword evidence="5" id="KW-1185">Reference proteome</keyword>
<gene>
    <name evidence="4" type="ORF">D0Y65_052743</name>
    <name evidence="3" type="ORF">glysoja_024317</name>
</gene>
<evidence type="ECO:0000313" key="5">
    <source>
        <dbReference type="Proteomes" id="UP000289340"/>
    </source>
</evidence>
<feature type="region of interest" description="Disordered" evidence="1">
    <location>
        <begin position="42"/>
        <end position="65"/>
    </location>
</feature>
<dbReference type="PANTHER" id="PTHR33177">
    <property type="entry name" value="PUTATIVE-RELATED"/>
    <property type="match status" value="1"/>
</dbReference>
<dbReference type="Proteomes" id="UP000053555">
    <property type="component" value="Unassembled WGS sequence"/>
</dbReference>
<dbReference type="EMBL" id="KN672145">
    <property type="protein sequence ID" value="KHM99017.1"/>
    <property type="molecule type" value="Genomic_DNA"/>
</dbReference>
<name>A0A0B2NUT6_GLYSO</name>
<accession>A0A0B2NUT6</accession>
<organism evidence="3">
    <name type="scientific">Glycine soja</name>
    <name type="common">Wild soybean</name>
    <dbReference type="NCBI Taxonomy" id="3848"/>
    <lineage>
        <taxon>Eukaryota</taxon>
        <taxon>Viridiplantae</taxon>
        <taxon>Streptophyta</taxon>
        <taxon>Embryophyta</taxon>
        <taxon>Tracheophyta</taxon>
        <taxon>Spermatophyta</taxon>
        <taxon>Magnoliopsida</taxon>
        <taxon>eudicotyledons</taxon>
        <taxon>Gunneridae</taxon>
        <taxon>Pentapetalae</taxon>
        <taxon>rosids</taxon>
        <taxon>fabids</taxon>
        <taxon>Fabales</taxon>
        <taxon>Fabaceae</taxon>
        <taxon>Papilionoideae</taxon>
        <taxon>50 kb inversion clade</taxon>
        <taxon>NPAAA clade</taxon>
        <taxon>indigoferoid/millettioid clade</taxon>
        <taxon>Phaseoleae</taxon>
        <taxon>Glycine</taxon>
        <taxon>Glycine subgen. Soja</taxon>
    </lineage>
</organism>